<reference evidence="1" key="1">
    <citation type="submission" date="2022-10" db="EMBL/GenBank/DDBJ databases">
        <title>The WGS of Solirubrobacter phytolaccae KCTC 29190.</title>
        <authorList>
            <person name="Jiang Z."/>
        </authorList>
    </citation>
    <scope>NUCLEOTIDE SEQUENCE</scope>
    <source>
        <strain evidence="1">KCTC 29190</strain>
    </source>
</reference>
<evidence type="ECO:0000313" key="1">
    <source>
        <dbReference type="EMBL" id="MDA0184147.1"/>
    </source>
</evidence>
<dbReference type="InterPro" id="IPR049210">
    <property type="entry name" value="DUF6812"/>
</dbReference>
<dbReference type="EMBL" id="JAPDDP010000069">
    <property type="protein sequence ID" value="MDA0184147.1"/>
    <property type="molecule type" value="Genomic_DNA"/>
</dbReference>
<protein>
    <submittedName>
        <fullName evidence="1">Uncharacterized protein</fullName>
    </submittedName>
</protein>
<evidence type="ECO:0000313" key="2">
    <source>
        <dbReference type="Proteomes" id="UP001147653"/>
    </source>
</evidence>
<sequence length="87" mass="9899">MQSRHERVRIETARHEIEATLQLPQEGFRSRLTDFLNAQGDDFLPLTDARVTWADGSREPEHHEYLALATRHVVLVLELSPAPTPSA</sequence>
<comment type="caution">
    <text evidence="1">The sequence shown here is derived from an EMBL/GenBank/DDBJ whole genome shotgun (WGS) entry which is preliminary data.</text>
</comment>
<gene>
    <name evidence="1" type="ORF">OJ997_27810</name>
</gene>
<dbReference type="Proteomes" id="UP001147653">
    <property type="component" value="Unassembled WGS sequence"/>
</dbReference>
<keyword evidence="2" id="KW-1185">Reference proteome</keyword>
<organism evidence="1 2">
    <name type="scientific">Solirubrobacter phytolaccae</name>
    <dbReference type="NCBI Taxonomy" id="1404360"/>
    <lineage>
        <taxon>Bacteria</taxon>
        <taxon>Bacillati</taxon>
        <taxon>Actinomycetota</taxon>
        <taxon>Thermoleophilia</taxon>
        <taxon>Solirubrobacterales</taxon>
        <taxon>Solirubrobacteraceae</taxon>
        <taxon>Solirubrobacter</taxon>
    </lineage>
</organism>
<dbReference type="Pfam" id="PF20660">
    <property type="entry name" value="DUF6812"/>
    <property type="match status" value="1"/>
</dbReference>
<accession>A0A9X3NFN8</accession>
<proteinExistence type="predicted"/>
<name>A0A9X3NFN8_9ACTN</name>
<dbReference type="RefSeq" id="WP_270028565.1">
    <property type="nucleotide sequence ID" value="NZ_JAPDDP010000069.1"/>
</dbReference>
<dbReference type="AlphaFoldDB" id="A0A9X3NFN8"/>